<evidence type="ECO:0000256" key="1">
    <source>
        <dbReference type="SAM" id="MobiDB-lite"/>
    </source>
</evidence>
<proteinExistence type="predicted"/>
<keyword evidence="3" id="KW-1185">Reference proteome</keyword>
<comment type="caution">
    <text evidence="2">The sequence shown here is derived from an EMBL/GenBank/DDBJ whole genome shotgun (WGS) entry which is preliminary data.</text>
</comment>
<gene>
    <name evidence="2" type="ORF">BJ554DRAFT_2822</name>
</gene>
<name>A0A8H8DG47_9FUNG</name>
<organism evidence="2 3">
    <name type="scientific">Olpidium bornovanus</name>
    <dbReference type="NCBI Taxonomy" id="278681"/>
    <lineage>
        <taxon>Eukaryota</taxon>
        <taxon>Fungi</taxon>
        <taxon>Fungi incertae sedis</taxon>
        <taxon>Olpidiomycota</taxon>
        <taxon>Olpidiomycotina</taxon>
        <taxon>Olpidiomycetes</taxon>
        <taxon>Olpidiales</taxon>
        <taxon>Olpidiaceae</taxon>
        <taxon>Olpidium</taxon>
    </lineage>
</organism>
<dbReference type="Proteomes" id="UP000673691">
    <property type="component" value="Unassembled WGS sequence"/>
</dbReference>
<dbReference type="EMBL" id="JAEFCI010010429">
    <property type="protein sequence ID" value="KAG5457220.1"/>
    <property type="molecule type" value="Genomic_DNA"/>
</dbReference>
<evidence type="ECO:0000313" key="2">
    <source>
        <dbReference type="EMBL" id="KAG5457220.1"/>
    </source>
</evidence>
<protein>
    <submittedName>
        <fullName evidence="2">Uncharacterized protein</fullName>
    </submittedName>
</protein>
<evidence type="ECO:0000313" key="3">
    <source>
        <dbReference type="Proteomes" id="UP000673691"/>
    </source>
</evidence>
<dbReference type="AlphaFoldDB" id="A0A8H8DG47"/>
<accession>A0A8H8DG47</accession>
<feature type="region of interest" description="Disordered" evidence="1">
    <location>
        <begin position="132"/>
        <end position="167"/>
    </location>
</feature>
<sequence>RGRPRRTVGALLGPGRNDGARLLEVSSVRVDGTFEEDVEGKCSPASSVVYLLLFPRGRTACRESTTAQQVPPPSCLPCHPYREGLVLSTSATKATRKQIESKQQRRQDRLRACRGLRAIRSVGGLVCHTRADVDSATTRPQTPPQPALRAKERGKKENREQPTLLDP</sequence>
<reference evidence="2 3" key="1">
    <citation type="journal article" name="Sci. Rep.">
        <title>Genome-scale phylogenetic analyses confirm Olpidium as the closest living zoosporic fungus to the non-flagellated, terrestrial fungi.</title>
        <authorList>
            <person name="Chang Y."/>
            <person name="Rochon D."/>
            <person name="Sekimoto S."/>
            <person name="Wang Y."/>
            <person name="Chovatia M."/>
            <person name="Sandor L."/>
            <person name="Salamov A."/>
            <person name="Grigoriev I.V."/>
            <person name="Stajich J.E."/>
            <person name="Spatafora J.W."/>
        </authorList>
    </citation>
    <scope>NUCLEOTIDE SEQUENCE [LARGE SCALE GENOMIC DNA]</scope>
    <source>
        <strain evidence="2">S191</strain>
    </source>
</reference>
<feature type="compositionally biased region" description="Basic and acidic residues" evidence="1">
    <location>
        <begin position="149"/>
        <end position="160"/>
    </location>
</feature>
<feature type="non-terminal residue" evidence="2">
    <location>
        <position position="1"/>
    </location>
</feature>